<dbReference type="VEuPathDB" id="FungiDB:A1O9_01768"/>
<dbReference type="GO" id="GO:0003677">
    <property type="term" value="F:DNA binding"/>
    <property type="evidence" value="ECO:0007669"/>
    <property type="project" value="UniProtKB-KW"/>
</dbReference>
<dbReference type="GO" id="GO:0008270">
    <property type="term" value="F:zinc ion binding"/>
    <property type="evidence" value="ECO:0007669"/>
    <property type="project" value="InterPro"/>
</dbReference>
<dbReference type="Gene3D" id="4.10.240.10">
    <property type="entry name" value="Zn(2)-C6 fungal-type DNA-binding domain"/>
    <property type="match status" value="1"/>
</dbReference>
<feature type="region of interest" description="Disordered" evidence="6">
    <location>
        <begin position="89"/>
        <end position="115"/>
    </location>
</feature>
<dbReference type="EMBL" id="AMGV01000001">
    <property type="protein sequence ID" value="KEF63790.1"/>
    <property type="molecule type" value="Genomic_DNA"/>
</dbReference>
<evidence type="ECO:0000259" key="7">
    <source>
        <dbReference type="PROSITE" id="PS50048"/>
    </source>
</evidence>
<evidence type="ECO:0000256" key="2">
    <source>
        <dbReference type="ARBA" id="ARBA00023015"/>
    </source>
</evidence>
<dbReference type="SMART" id="SM00906">
    <property type="entry name" value="Fungal_trans"/>
    <property type="match status" value="1"/>
</dbReference>
<evidence type="ECO:0000256" key="1">
    <source>
        <dbReference type="ARBA" id="ARBA00022723"/>
    </source>
</evidence>
<evidence type="ECO:0000313" key="8">
    <source>
        <dbReference type="EMBL" id="KEF63790.1"/>
    </source>
</evidence>
<dbReference type="InterPro" id="IPR036864">
    <property type="entry name" value="Zn2-C6_fun-type_DNA-bd_sf"/>
</dbReference>
<evidence type="ECO:0000313" key="9">
    <source>
        <dbReference type="Proteomes" id="UP000027920"/>
    </source>
</evidence>
<dbReference type="PROSITE" id="PS00463">
    <property type="entry name" value="ZN2_CY6_FUNGAL_1"/>
    <property type="match status" value="1"/>
</dbReference>
<keyword evidence="3" id="KW-0238">DNA-binding</keyword>
<dbReference type="RefSeq" id="XP_013266380.1">
    <property type="nucleotide sequence ID" value="XM_013410926.1"/>
</dbReference>
<keyword evidence="4" id="KW-0804">Transcription</keyword>
<dbReference type="InterPro" id="IPR001138">
    <property type="entry name" value="Zn2Cys6_DnaBD"/>
</dbReference>
<keyword evidence="9" id="KW-1185">Reference proteome</keyword>
<gene>
    <name evidence="8" type="ORF">A1O9_01768</name>
</gene>
<dbReference type="OrthoDB" id="3034343at2759"/>
<dbReference type="Proteomes" id="UP000027920">
    <property type="component" value="Unassembled WGS sequence"/>
</dbReference>
<protein>
    <recommendedName>
        <fullName evidence="7">Zn(2)-C6 fungal-type domain-containing protein</fullName>
    </recommendedName>
</protein>
<accession>A0A072Q7B2</accession>
<dbReference type="InterPro" id="IPR050797">
    <property type="entry name" value="Carb_Metab_Trans_Reg"/>
</dbReference>
<evidence type="ECO:0000256" key="4">
    <source>
        <dbReference type="ARBA" id="ARBA00023163"/>
    </source>
</evidence>
<dbReference type="InterPro" id="IPR007219">
    <property type="entry name" value="XnlR_reg_dom"/>
</dbReference>
<feature type="compositionally biased region" description="Polar residues" evidence="6">
    <location>
        <begin position="612"/>
        <end position="637"/>
    </location>
</feature>
<feature type="domain" description="Zn(2)-C6 fungal-type" evidence="7">
    <location>
        <begin position="25"/>
        <end position="57"/>
    </location>
</feature>
<evidence type="ECO:0000256" key="5">
    <source>
        <dbReference type="ARBA" id="ARBA00023242"/>
    </source>
</evidence>
<dbReference type="PANTHER" id="PTHR31668">
    <property type="entry name" value="GLUCOSE TRANSPORT TRANSCRIPTION REGULATOR RGT1-RELATED-RELATED"/>
    <property type="match status" value="1"/>
</dbReference>
<dbReference type="GO" id="GO:0005634">
    <property type="term" value="C:nucleus"/>
    <property type="evidence" value="ECO:0007669"/>
    <property type="project" value="TreeGrafter"/>
</dbReference>
<name>A0A072Q7B2_9EURO</name>
<sequence>MDFDNPSSIPVKETSRPYRSHKFPACDLCRKRKSRCVRSLNNRKCVLCQMHGADCTQDGISNETQYGQPRRTVHQGRSSALREALYHGLPTANSGSNAEDEQDATPGPDGSLTTRSVEAQSGHIVGPVIAHDVQVLDQYMSPSASSPLSTRKSQPYSVYSKDPSNPILYLRVPRRRELLATGNGTSGFAQCEAISKVLEPHCNSVFDLYFSELHPPFPFLDESEIRQAHKRSELPYPLLCEIYAASMIFWERSTDDSMRSRPQPDIKYIWRQTVKAMDEEFTAPGFATILACILDLAGRPTTLVTYNALNIGRLAALSHSLGLNRSPRKWTLHDRKKALRIRTWWAVLIHDWWASLTAGTPPHITLSNFDVELPDLHLLGVPTDDDKDISSNNNHAGACSFVFLCRLTEILGSVLPLIYSLKPTSASDFQKVLRRIAILLDEWEDSIPQWLNYEHAQFKPHAPGALNLRLCFLATKMCISRLLLLKASHPERATDPERKLYLQSRCRKSAEAVIEFTTALQEDDLRVFWLPSSHFASATTLLLGCALEAPSDEIAHGCVLKAQGMVQYLRMVKNDTGWDLADVCLAQCETITHRMSDGTYLDFRRQRAARFQNSSISQPSASNTGSSLTQMTPNTDEPITDVPGGTELPIQSGDAAEELLDVRGSQFDFGAQEVGGLYGLNTLLDNQWGEFGYISEPHMWEYSGLGEHPKF</sequence>
<dbReference type="AlphaFoldDB" id="A0A072Q7B2"/>
<keyword evidence="5" id="KW-0539">Nucleus</keyword>
<organism evidence="8 9">
    <name type="scientific">Exophiala aquamarina CBS 119918</name>
    <dbReference type="NCBI Taxonomy" id="1182545"/>
    <lineage>
        <taxon>Eukaryota</taxon>
        <taxon>Fungi</taxon>
        <taxon>Dikarya</taxon>
        <taxon>Ascomycota</taxon>
        <taxon>Pezizomycotina</taxon>
        <taxon>Eurotiomycetes</taxon>
        <taxon>Chaetothyriomycetidae</taxon>
        <taxon>Chaetothyriales</taxon>
        <taxon>Herpotrichiellaceae</taxon>
        <taxon>Exophiala</taxon>
    </lineage>
</organism>
<dbReference type="SMART" id="SM00066">
    <property type="entry name" value="GAL4"/>
    <property type="match status" value="1"/>
</dbReference>
<dbReference type="GO" id="GO:0006351">
    <property type="term" value="P:DNA-templated transcription"/>
    <property type="evidence" value="ECO:0007669"/>
    <property type="project" value="InterPro"/>
</dbReference>
<dbReference type="CDD" id="cd12148">
    <property type="entry name" value="fungal_TF_MHR"/>
    <property type="match status" value="1"/>
</dbReference>
<dbReference type="GO" id="GO:0001080">
    <property type="term" value="P:nitrogen catabolite activation of transcription from RNA polymerase II promoter"/>
    <property type="evidence" value="ECO:0007669"/>
    <property type="project" value="TreeGrafter"/>
</dbReference>
<dbReference type="PANTHER" id="PTHR31668:SF10">
    <property type="entry name" value="ZN(II)2CYS6 TRANSCRIPTION FACTOR (EUROFUNG)"/>
    <property type="match status" value="1"/>
</dbReference>
<evidence type="ECO:0000256" key="3">
    <source>
        <dbReference type="ARBA" id="ARBA00023125"/>
    </source>
</evidence>
<comment type="caution">
    <text evidence="8">The sequence shown here is derived from an EMBL/GenBank/DDBJ whole genome shotgun (WGS) entry which is preliminary data.</text>
</comment>
<keyword evidence="2" id="KW-0805">Transcription regulation</keyword>
<keyword evidence="1" id="KW-0479">Metal-binding</keyword>
<dbReference type="HOGENOM" id="CLU_009827_0_0_1"/>
<feature type="region of interest" description="Disordered" evidence="6">
    <location>
        <begin position="612"/>
        <end position="650"/>
    </location>
</feature>
<dbReference type="Pfam" id="PF04082">
    <property type="entry name" value="Fungal_trans"/>
    <property type="match status" value="1"/>
</dbReference>
<dbReference type="SUPFAM" id="SSF57701">
    <property type="entry name" value="Zn2/Cys6 DNA-binding domain"/>
    <property type="match status" value="1"/>
</dbReference>
<dbReference type="STRING" id="1182545.A0A072Q7B2"/>
<evidence type="ECO:0000256" key="6">
    <source>
        <dbReference type="SAM" id="MobiDB-lite"/>
    </source>
</evidence>
<reference evidence="8 9" key="1">
    <citation type="submission" date="2013-03" db="EMBL/GenBank/DDBJ databases">
        <title>The Genome Sequence of Exophiala aquamarina CBS 119918.</title>
        <authorList>
            <consortium name="The Broad Institute Genomics Platform"/>
            <person name="Cuomo C."/>
            <person name="de Hoog S."/>
            <person name="Gorbushina A."/>
            <person name="Walker B."/>
            <person name="Young S.K."/>
            <person name="Zeng Q."/>
            <person name="Gargeya S."/>
            <person name="Fitzgerald M."/>
            <person name="Haas B."/>
            <person name="Abouelleil A."/>
            <person name="Allen A.W."/>
            <person name="Alvarado L."/>
            <person name="Arachchi H.M."/>
            <person name="Berlin A.M."/>
            <person name="Chapman S.B."/>
            <person name="Gainer-Dewar J."/>
            <person name="Goldberg J."/>
            <person name="Griggs A."/>
            <person name="Gujja S."/>
            <person name="Hansen M."/>
            <person name="Howarth C."/>
            <person name="Imamovic A."/>
            <person name="Ireland A."/>
            <person name="Larimer J."/>
            <person name="McCowan C."/>
            <person name="Murphy C."/>
            <person name="Pearson M."/>
            <person name="Poon T.W."/>
            <person name="Priest M."/>
            <person name="Roberts A."/>
            <person name="Saif S."/>
            <person name="Shea T."/>
            <person name="Sisk P."/>
            <person name="Sykes S."/>
            <person name="Wortman J."/>
            <person name="Nusbaum C."/>
            <person name="Birren B."/>
        </authorList>
    </citation>
    <scope>NUCLEOTIDE SEQUENCE [LARGE SCALE GENOMIC DNA]</scope>
    <source>
        <strain evidence="8 9">CBS 119918</strain>
    </source>
</reference>
<dbReference type="GeneID" id="25276714"/>
<dbReference type="GO" id="GO:0000981">
    <property type="term" value="F:DNA-binding transcription factor activity, RNA polymerase II-specific"/>
    <property type="evidence" value="ECO:0007669"/>
    <property type="project" value="InterPro"/>
</dbReference>
<dbReference type="PROSITE" id="PS50048">
    <property type="entry name" value="ZN2_CY6_FUNGAL_2"/>
    <property type="match status" value="1"/>
</dbReference>
<proteinExistence type="predicted"/>
<dbReference type="CDD" id="cd00067">
    <property type="entry name" value="GAL4"/>
    <property type="match status" value="1"/>
</dbReference>